<dbReference type="InterPro" id="IPR051944">
    <property type="entry name" value="BEACH_domain_protein"/>
</dbReference>
<dbReference type="PANTHER" id="PTHR46108:SF3">
    <property type="entry name" value="WD REPEAT- AND FYVE DOMAIN-CONTAINING PROTEIN 4"/>
    <property type="match status" value="1"/>
</dbReference>
<reference evidence="4" key="2">
    <citation type="submission" date="2025-08" db="UniProtKB">
        <authorList>
            <consortium name="Ensembl"/>
        </authorList>
    </citation>
    <scope>IDENTIFICATION</scope>
</reference>
<dbReference type="Proteomes" id="UP000472271">
    <property type="component" value="Chromosome 15"/>
</dbReference>
<accession>A0A673AF73</accession>
<keyword evidence="1" id="KW-0853">WD repeat</keyword>
<feature type="domain" description="Alfy-like armadillo-like repeat" evidence="3">
    <location>
        <begin position="448"/>
        <end position="555"/>
    </location>
</feature>
<reference evidence="4" key="1">
    <citation type="submission" date="2019-06" db="EMBL/GenBank/DDBJ databases">
        <authorList>
            <consortium name="Wellcome Sanger Institute Data Sharing"/>
        </authorList>
    </citation>
    <scope>NUCLEOTIDE SEQUENCE [LARGE SCALE GENOMIC DNA]</scope>
</reference>
<evidence type="ECO:0000259" key="3">
    <source>
        <dbReference type="Pfam" id="PF23295"/>
    </source>
</evidence>
<protein>
    <recommendedName>
        <fullName evidence="3">Alfy-like armadillo-like repeat domain-containing protein</fullName>
    </recommendedName>
</protein>
<dbReference type="InterPro" id="IPR016024">
    <property type="entry name" value="ARM-type_fold"/>
</dbReference>
<dbReference type="InterPro" id="IPR013320">
    <property type="entry name" value="ConA-like_dom_sf"/>
</dbReference>
<evidence type="ECO:0000313" key="4">
    <source>
        <dbReference type="Ensembl" id="ENSSORP00005027373.1"/>
    </source>
</evidence>
<evidence type="ECO:0000256" key="1">
    <source>
        <dbReference type="ARBA" id="ARBA00022574"/>
    </source>
</evidence>
<dbReference type="PANTHER" id="PTHR46108">
    <property type="entry name" value="BLUE CHEESE"/>
    <property type="match status" value="1"/>
</dbReference>
<evidence type="ECO:0000313" key="5">
    <source>
        <dbReference type="Proteomes" id="UP000472271"/>
    </source>
</evidence>
<keyword evidence="5" id="KW-1185">Reference proteome</keyword>
<proteinExistence type="predicted"/>
<dbReference type="SUPFAM" id="SSF49899">
    <property type="entry name" value="Concanavalin A-like lectins/glucanases"/>
    <property type="match status" value="1"/>
</dbReference>
<feature type="region of interest" description="Disordered" evidence="2">
    <location>
        <begin position="659"/>
        <end position="682"/>
    </location>
</feature>
<dbReference type="GO" id="GO:0019882">
    <property type="term" value="P:antigen processing and presentation"/>
    <property type="evidence" value="ECO:0007669"/>
    <property type="project" value="TreeGrafter"/>
</dbReference>
<name>A0A673AF73_9TELE</name>
<evidence type="ECO:0000256" key="2">
    <source>
        <dbReference type="SAM" id="MobiDB-lite"/>
    </source>
</evidence>
<feature type="region of interest" description="Disordered" evidence="2">
    <location>
        <begin position="1590"/>
        <end position="1611"/>
    </location>
</feature>
<dbReference type="Pfam" id="PF23295">
    <property type="entry name" value="Arm_4"/>
    <property type="match status" value="1"/>
</dbReference>
<dbReference type="InterPro" id="IPR056252">
    <property type="entry name" value="Alfy-like_Arm-like"/>
</dbReference>
<dbReference type="Ensembl" id="ENSSORT00005028159.1">
    <property type="protein sequence ID" value="ENSSORP00005027373.1"/>
    <property type="gene ID" value="ENSSORG00005013060.1"/>
</dbReference>
<organism evidence="4 5">
    <name type="scientific">Sphaeramia orbicularis</name>
    <name type="common">orbiculate cardinalfish</name>
    <dbReference type="NCBI Taxonomy" id="375764"/>
    <lineage>
        <taxon>Eukaryota</taxon>
        <taxon>Metazoa</taxon>
        <taxon>Chordata</taxon>
        <taxon>Craniata</taxon>
        <taxon>Vertebrata</taxon>
        <taxon>Euteleostomi</taxon>
        <taxon>Actinopterygii</taxon>
        <taxon>Neopterygii</taxon>
        <taxon>Teleostei</taxon>
        <taxon>Neoteleostei</taxon>
        <taxon>Acanthomorphata</taxon>
        <taxon>Gobiaria</taxon>
        <taxon>Kurtiformes</taxon>
        <taxon>Apogonoidei</taxon>
        <taxon>Apogonidae</taxon>
        <taxon>Apogoninae</taxon>
        <taxon>Sphaeramia</taxon>
    </lineage>
</organism>
<sequence length="1656" mass="182582">MVTFFKHFIACRAGSNCHSSLFSVSEINQYFISVFVQVLLQLCRQPVHVERLVETQELQCLIIGLTSLWDQSSTSWRHQASRILKAVSAAATSNTVPSLQGKNCVRICIQNLLKLHADVSGPVLAEVAVAVFSFIRDTYDLNPALFIEFDANNGYKALENILNCEEGVTEDQIQPVEELLALIASFTMLGKTELKVALCVSNPQPPGFKFDPPLTKGSAVKNLPAFHLLQGSLLRSKDSLLCCQILHTLQTIWERDTANFFLLEWTVQSMAQLATCMLSKPAPVHKLFFSLLEMVRLLILKYVFCLLCRMTVHSGLLTEVLSDGGLLELLLGELRRRAKILRKAGVVSAPGIPTVIKYPQSLIINGFCIMFLIVHSLVTCLFSSLTPNFFCFLYFVLVSVRDLGMIPYIKIFLDEDQYRGPTLSILEQLAEINPEEFMSIAVGALCSSTQQELALKRDLLQSVRKVLESPNSWEAFRRAGGFTGLLSLVTDMEGALSDPPKGEVWRSMGHQSVLDFLFLTLHILALAVYLHTVNSHHFQAGGLYERLAEALFQLGCFNIECPENRTWDGENSCCPMTTENNQSPGKSFHQFVELAQAPVTPSSAGTTSQPQPDLPVTLRTCIRLMSYLDQFATGTYSPLELNLGSEDGCDRDKEIQYGPTGHEGAHFESPPVHSSPVDDTPGRLRKTATRAIRVIMTLLPSMFTTEDPQLSLEVQFSLAYHIQAMVKSEPNRQIMCEGGLVSTLLAHCQSILTSPNHPLHLPVTRILEKLSSQAITHTDFRKFLCLGDPLMCSPIKKSMLCQGEDPSSTDNPSGPSVKVLKRTFSLLKPTTQTESSIGPAIPIHQIISLVSMTSPRTFRPHRVSTSPAFVEFDMSESGYGCLFLPSLATVKGVTADSISIGGIGGDCRGFPPTAGLSYSCWFQINRFTSACDSHPIRLLSVVRHMSRSEQQYICLSISFSACDGCLVISTEEEALTYLDMMEPEVASPTSLPTSLRFRCSSMLVPGQWHHLVVVMAKDVKKSCLVSTYLNGKAMGTGKMKYIQPFPGHYASMDPTAVIDVYGLIGTPALWKEHAAVVWRVGPCYMLEEALSPEAVGVIYTQGTAYLGNFLALRNTGESHSLRLVPEERISFGINPAISTLTTVAQIREDYNEVDCRLIAKEMGITSRDNSTPVFLVRNISQHLSGTARTIGAALIGHFGVRTFTPSSAANGFLYVGGPAVVLSLVAMAPDDSSLYAAVKVLLSVLETNSVMQEEMIRINGFKLLAFLLKMKSNIVSYRTLQVVLHLSSPVDLSSGSVYLHNLPAFQALLCDLESMMFLFPTSQQKALFDALGSDWFLLFLQPHIHPSTVKLGLALLTHFLSSPSQQSSFRDGVVPATLIDGMEEPSAIMDNLRAHSWSYECLSTTCPGFDVLQGLLVRHSHLPQVYEALAVQLDDVLQSFIDSQENTPAEELCVEAAVILLKLLNMSDPIASWELQLPASVMQFFCLLHNLRPRDPVWASPEFLHALASVVHPLDSSEGVADTCETSGGEKAVKCYPTRKPVCDFIRILLMDSLLNVSANTHSHPLVMLLEFSPDDASLEQKQAFQTELLDSDEENNTHLNSQDSKNHSPERQMGTLMENVVLFSKALLQKLYSGTILGDSESLLNFLADQIVVVR</sequence>
<reference evidence="4" key="3">
    <citation type="submission" date="2025-09" db="UniProtKB">
        <authorList>
            <consortium name="Ensembl"/>
        </authorList>
    </citation>
    <scope>IDENTIFICATION</scope>
</reference>
<dbReference type="SUPFAM" id="SSF48371">
    <property type="entry name" value="ARM repeat"/>
    <property type="match status" value="1"/>
</dbReference>
<dbReference type="InParanoid" id="A0A673AF73"/>